<dbReference type="PATRIC" id="fig|1359168.3.peg.155"/>
<dbReference type="RefSeq" id="WP_045797252.1">
    <property type="nucleotide sequence ID" value="NZ_LANP01000012.1"/>
</dbReference>
<accession>A0A0F3MK85</accession>
<dbReference type="PROSITE" id="PS50181">
    <property type="entry name" value="FBOX"/>
    <property type="match status" value="1"/>
</dbReference>
<reference evidence="2 3" key="1">
    <citation type="submission" date="2015-02" db="EMBL/GenBank/DDBJ databases">
        <title>Genome Sequencing of Rickettsiales.</title>
        <authorList>
            <person name="Daugherty S.C."/>
            <person name="Su Q."/>
            <person name="Abolude K."/>
            <person name="Beier-Sexton M."/>
            <person name="Carlyon J.A."/>
            <person name="Carter R."/>
            <person name="Day N.P."/>
            <person name="Dumler S.J."/>
            <person name="Dyachenko V."/>
            <person name="Godinez A."/>
            <person name="Kurtti T.J."/>
            <person name="Lichay M."/>
            <person name="Mullins K.E."/>
            <person name="Ott S."/>
            <person name="Pappas-Brown V."/>
            <person name="Paris D.H."/>
            <person name="Patel P."/>
            <person name="Richards A.L."/>
            <person name="Sadzewicz L."/>
            <person name="Sears K."/>
            <person name="Seidman D."/>
            <person name="Sengamalay N."/>
            <person name="Stenos J."/>
            <person name="Tallon L.J."/>
            <person name="Vincent G."/>
            <person name="Fraser C.M."/>
            <person name="Munderloh U."/>
            <person name="Dunning-Hotopp J.C."/>
        </authorList>
    </citation>
    <scope>NUCLEOTIDE SEQUENCE [LARGE SCALE GENOMIC DNA]</scope>
    <source>
        <strain evidence="2 3">Fuller</strain>
    </source>
</reference>
<organism evidence="2 3">
    <name type="scientific">Orientia chuto str. Dubai</name>
    <dbReference type="NCBI Taxonomy" id="1359168"/>
    <lineage>
        <taxon>Bacteria</taxon>
        <taxon>Pseudomonadati</taxon>
        <taxon>Pseudomonadota</taxon>
        <taxon>Alphaproteobacteria</taxon>
        <taxon>Rickettsiales</taxon>
        <taxon>Rickettsiaceae</taxon>
        <taxon>Rickettsieae</taxon>
        <taxon>Orientia</taxon>
    </lineage>
</organism>
<gene>
    <name evidence="2" type="ORF">OCHUTO_0565</name>
</gene>
<name>A0A0F3MK85_9RICK</name>
<sequence>MQESQELKNIYICNVKIIDLLLQKNWLDSTFRLQEGIVLKKNNDMDYAIIKINDLINKFQIYIVPMREKIEIARYRGEKLCLLLEILLQNNKFNRKIVFEEQSLFTTLPAEIYRNILEYCSNDDLENLYFACTNQYCKKQVIGES</sequence>
<evidence type="ECO:0000313" key="3">
    <source>
        <dbReference type="Proteomes" id="UP000033616"/>
    </source>
</evidence>
<comment type="caution">
    <text evidence="2">The sequence shown here is derived from an EMBL/GenBank/DDBJ whole genome shotgun (WGS) entry which is preliminary data.</text>
</comment>
<feature type="domain" description="F-box" evidence="1">
    <location>
        <begin position="102"/>
        <end position="145"/>
    </location>
</feature>
<dbReference type="Pfam" id="PF09372">
    <property type="entry name" value="PRANC"/>
    <property type="match status" value="1"/>
</dbReference>
<dbReference type="EMBL" id="LANP01000012">
    <property type="protein sequence ID" value="KJV56183.1"/>
    <property type="molecule type" value="Genomic_DNA"/>
</dbReference>
<proteinExistence type="predicted"/>
<evidence type="ECO:0000313" key="2">
    <source>
        <dbReference type="EMBL" id="KJV56183.1"/>
    </source>
</evidence>
<dbReference type="InterPro" id="IPR018272">
    <property type="entry name" value="PRANC_domain"/>
</dbReference>
<protein>
    <submittedName>
        <fullName evidence="2">PRANC domain protein</fullName>
    </submittedName>
</protein>
<keyword evidence="3" id="KW-1185">Reference proteome</keyword>
<dbReference type="InterPro" id="IPR001810">
    <property type="entry name" value="F-box_dom"/>
</dbReference>
<dbReference type="AlphaFoldDB" id="A0A0F3MK85"/>
<evidence type="ECO:0000259" key="1">
    <source>
        <dbReference type="PROSITE" id="PS50181"/>
    </source>
</evidence>
<dbReference type="Proteomes" id="UP000033616">
    <property type="component" value="Unassembled WGS sequence"/>
</dbReference>